<accession>A0ABY8R8V2</accession>
<evidence type="ECO:0000313" key="2">
    <source>
        <dbReference type="Proteomes" id="UP001239169"/>
    </source>
</evidence>
<gene>
    <name evidence="1" type="ORF">QJS64_21915</name>
</gene>
<proteinExistence type="predicted"/>
<evidence type="ECO:0000313" key="1">
    <source>
        <dbReference type="EMBL" id="WGX77875.1"/>
    </source>
</evidence>
<dbReference type="Proteomes" id="UP001239169">
    <property type="component" value="Plasmid unnamed7"/>
</dbReference>
<geneLocation type="plasmid" evidence="1 2">
    <name>unnamed7</name>
</geneLocation>
<keyword evidence="1" id="KW-0614">Plasmid</keyword>
<dbReference type="EMBL" id="CP124692">
    <property type="protein sequence ID" value="WGX77875.1"/>
    <property type="molecule type" value="Genomic_DNA"/>
</dbReference>
<keyword evidence="2" id="KW-1185">Reference proteome</keyword>
<protein>
    <submittedName>
        <fullName evidence="1">Uncharacterized protein</fullName>
    </submittedName>
</protein>
<name>A0ABY8R8V2_PARBF</name>
<reference evidence="1 2" key="1">
    <citation type="submission" date="2023-04" db="EMBL/GenBank/DDBJ databases">
        <title>Bacteria Genome Submission.</title>
        <authorList>
            <person name="Isaac P."/>
        </authorList>
    </citation>
    <scope>NUCLEOTIDE SEQUENCE [LARGE SCALE GENOMIC DNA]</scope>
    <source>
        <strain evidence="1 2">SampleS7P1</strain>
        <plasmid evidence="1 2">unnamed7</plasmid>
    </source>
</reference>
<sequence length="74" mass="8421">MGNGKTISTIGRNENANCKDIIINDKTEFKLKEEGKDEKNIKWTEVKSGDSVTITYTKNQDELLAENITVFKRN</sequence>
<organism evidence="1 2">
    <name type="scientific">Paraclostridium bifermentans</name>
    <name type="common">Clostridium bifermentans</name>
    <dbReference type="NCBI Taxonomy" id="1490"/>
    <lineage>
        <taxon>Bacteria</taxon>
        <taxon>Bacillati</taxon>
        <taxon>Bacillota</taxon>
        <taxon>Clostridia</taxon>
        <taxon>Peptostreptococcales</taxon>
        <taxon>Peptostreptococcaceae</taxon>
        <taxon>Paraclostridium</taxon>
    </lineage>
</organism>